<dbReference type="SUPFAM" id="SSF56935">
    <property type="entry name" value="Porins"/>
    <property type="match status" value="1"/>
</dbReference>
<dbReference type="Pfam" id="PF13609">
    <property type="entry name" value="Porin_4"/>
    <property type="match status" value="1"/>
</dbReference>
<protein>
    <submittedName>
        <fullName evidence="6">Porin</fullName>
    </submittedName>
</protein>
<dbReference type="OrthoDB" id="784582at2"/>
<evidence type="ECO:0000256" key="1">
    <source>
        <dbReference type="ARBA" id="ARBA00004571"/>
    </source>
</evidence>
<keyword evidence="2 4" id="KW-0732">Signal</keyword>
<dbReference type="CDD" id="cd00342">
    <property type="entry name" value="gram_neg_porins"/>
    <property type="match status" value="1"/>
</dbReference>
<proteinExistence type="predicted"/>
<dbReference type="Proteomes" id="UP000305939">
    <property type="component" value="Unassembled WGS sequence"/>
</dbReference>
<evidence type="ECO:0000313" key="6">
    <source>
        <dbReference type="EMBL" id="THD69725.1"/>
    </source>
</evidence>
<organism evidence="6 7">
    <name type="scientific">Robertkochia marina</name>
    <dbReference type="NCBI Taxonomy" id="1227945"/>
    <lineage>
        <taxon>Bacteria</taxon>
        <taxon>Pseudomonadati</taxon>
        <taxon>Bacteroidota</taxon>
        <taxon>Flavobacteriia</taxon>
        <taxon>Flavobacteriales</taxon>
        <taxon>Flavobacteriaceae</taxon>
        <taxon>Robertkochia</taxon>
    </lineage>
</organism>
<evidence type="ECO:0000256" key="3">
    <source>
        <dbReference type="ARBA" id="ARBA00023136"/>
    </source>
</evidence>
<comment type="subcellular location">
    <subcellularLocation>
        <location evidence="1">Cell outer membrane</location>
        <topology evidence="1">Multi-pass membrane protein</topology>
    </subcellularLocation>
</comment>
<dbReference type="PANTHER" id="PTHR34501:SF2">
    <property type="entry name" value="OUTER MEMBRANE PORIN F-RELATED"/>
    <property type="match status" value="1"/>
</dbReference>
<evidence type="ECO:0000259" key="5">
    <source>
        <dbReference type="Pfam" id="PF13609"/>
    </source>
</evidence>
<gene>
    <name evidence="6" type="ORF">E7Z59_05195</name>
</gene>
<keyword evidence="3" id="KW-0472">Membrane</keyword>
<feature type="domain" description="Porin" evidence="5">
    <location>
        <begin position="98"/>
        <end position="265"/>
    </location>
</feature>
<feature type="signal peptide" evidence="4">
    <location>
        <begin position="1"/>
        <end position="24"/>
    </location>
</feature>
<reference evidence="6 7" key="1">
    <citation type="submission" date="2019-04" db="EMBL/GenBank/DDBJ databases">
        <title>Draft genome sequence of Robertkochia marina CC-AMO-30D.</title>
        <authorList>
            <person name="Hameed A."/>
            <person name="Lin S.-Y."/>
            <person name="Shahina M."/>
            <person name="Lai W.-A."/>
            <person name="Young C.-C."/>
        </authorList>
    </citation>
    <scope>NUCLEOTIDE SEQUENCE [LARGE SCALE GENOMIC DNA]</scope>
    <source>
        <strain evidence="6 7">CC-AMO-30D</strain>
    </source>
</reference>
<dbReference type="RefSeq" id="WP_136335215.1">
    <property type="nucleotide sequence ID" value="NZ_QXMP01000002.1"/>
</dbReference>
<dbReference type="AlphaFoldDB" id="A0A4S3M4I0"/>
<dbReference type="InterPro" id="IPR023614">
    <property type="entry name" value="Porin_dom_sf"/>
</dbReference>
<dbReference type="InterPro" id="IPR033900">
    <property type="entry name" value="Gram_neg_porin_domain"/>
</dbReference>
<dbReference type="GO" id="GO:0015288">
    <property type="term" value="F:porin activity"/>
    <property type="evidence" value="ECO:0007669"/>
    <property type="project" value="InterPro"/>
</dbReference>
<dbReference type="InterPro" id="IPR050298">
    <property type="entry name" value="Gram-neg_bact_OMP"/>
</dbReference>
<dbReference type="EMBL" id="SSMC01000001">
    <property type="protein sequence ID" value="THD69725.1"/>
    <property type="molecule type" value="Genomic_DNA"/>
</dbReference>
<sequence>MDFIFRCRLVCVFVVLVFFGKANAQQDKMQDSLGVQREILDSIRRKNRLVDSIAINVHLQAHVSYFSNTFELGENVPRFGTSFFRNVGKKTRVFARLEYGLNLAQGTRFNNNANSKAEFASSPFQVPDPFTQRLAFLGIEHRELGSISFGKQWGAYYDIAGFTDAFTVFGSSGVDVYAGNTDGGWKGTGRADVAVVYRNNFRKLYFSLQTQLFGTNTNYGAAVNYRFNRNWNVGVGWNMANIPSRFIEVLGNDKASSHNLIIGYQYQDSRLYSALTMAYIEDVYRVIEEDNIISFPVYGVEFLNRYTLTPRIKIEGGLNAQWEIKDDTYYNGDYRLLQFYAGMNYYFGELFSVYIQGRLNDSRFLPPRASSDVIIVGMSFDFIKGLF</sequence>
<comment type="caution">
    <text evidence="6">The sequence shown here is derived from an EMBL/GenBank/DDBJ whole genome shotgun (WGS) entry which is preliminary data.</text>
</comment>
<evidence type="ECO:0000313" key="7">
    <source>
        <dbReference type="Proteomes" id="UP000305939"/>
    </source>
</evidence>
<name>A0A4S3M4I0_9FLAO</name>
<accession>A0A4S3M4I0</accession>
<dbReference type="GO" id="GO:0009279">
    <property type="term" value="C:cell outer membrane"/>
    <property type="evidence" value="ECO:0007669"/>
    <property type="project" value="UniProtKB-SubCell"/>
</dbReference>
<keyword evidence="7" id="KW-1185">Reference proteome</keyword>
<evidence type="ECO:0000256" key="4">
    <source>
        <dbReference type="SAM" id="SignalP"/>
    </source>
</evidence>
<evidence type="ECO:0000256" key="2">
    <source>
        <dbReference type="ARBA" id="ARBA00022729"/>
    </source>
</evidence>
<dbReference type="PANTHER" id="PTHR34501">
    <property type="entry name" value="PROTEIN YDDL-RELATED"/>
    <property type="match status" value="1"/>
</dbReference>
<dbReference type="Gene3D" id="2.40.160.10">
    <property type="entry name" value="Porin"/>
    <property type="match status" value="1"/>
</dbReference>
<feature type="chain" id="PRO_5020979596" evidence="4">
    <location>
        <begin position="25"/>
        <end position="387"/>
    </location>
</feature>